<dbReference type="InterPro" id="IPR020550">
    <property type="entry name" value="Inositol_monophosphatase_CS"/>
</dbReference>
<evidence type="ECO:0000256" key="2">
    <source>
        <dbReference type="ARBA" id="ARBA00001946"/>
    </source>
</evidence>
<dbReference type="PRINTS" id="PR01959">
    <property type="entry name" value="SBIMPHPHTASE"/>
</dbReference>
<evidence type="ECO:0000256" key="1">
    <source>
        <dbReference type="ARBA" id="ARBA00001033"/>
    </source>
</evidence>
<keyword evidence="4 7" id="KW-0479">Metal-binding</keyword>
<keyword evidence="10" id="KW-1185">Reference proteome</keyword>
<dbReference type="FunFam" id="3.30.540.10:FF:000003">
    <property type="entry name" value="Inositol-1-monophosphatase"/>
    <property type="match status" value="1"/>
</dbReference>
<feature type="binding site" evidence="7">
    <location>
        <position position="69"/>
    </location>
    <ligand>
        <name>Mg(2+)</name>
        <dbReference type="ChEBI" id="CHEBI:18420"/>
        <label>1</label>
        <note>catalytic</note>
    </ligand>
</feature>
<dbReference type="GO" id="GO:0046854">
    <property type="term" value="P:phosphatidylinositol phosphate biosynthetic process"/>
    <property type="evidence" value="ECO:0007669"/>
    <property type="project" value="InterPro"/>
</dbReference>
<dbReference type="STRING" id="655355.SAMN05216283_10986"/>
<evidence type="ECO:0000256" key="7">
    <source>
        <dbReference type="PIRSR" id="PIRSR600760-2"/>
    </source>
</evidence>
<dbReference type="PRINTS" id="PR00377">
    <property type="entry name" value="IMPHPHTASES"/>
</dbReference>
<organism evidence="9 10">
    <name type="scientific">Sunxiuqinia elliptica</name>
    <dbReference type="NCBI Taxonomy" id="655355"/>
    <lineage>
        <taxon>Bacteria</taxon>
        <taxon>Pseudomonadati</taxon>
        <taxon>Bacteroidota</taxon>
        <taxon>Bacteroidia</taxon>
        <taxon>Marinilabiliales</taxon>
        <taxon>Prolixibacteraceae</taxon>
        <taxon>Sunxiuqinia</taxon>
    </lineage>
</organism>
<dbReference type="GO" id="GO:0008934">
    <property type="term" value="F:inositol monophosphate 1-phosphatase activity"/>
    <property type="evidence" value="ECO:0007669"/>
    <property type="project" value="InterPro"/>
</dbReference>
<comment type="similarity">
    <text evidence="3 8">Belongs to the inositol monophosphatase superfamily.</text>
</comment>
<gene>
    <name evidence="9" type="ORF">SAMN05216283_10986</name>
</gene>
<evidence type="ECO:0000256" key="5">
    <source>
        <dbReference type="ARBA" id="ARBA00022801"/>
    </source>
</evidence>
<dbReference type="EC" id="3.1.3.25" evidence="8"/>
<dbReference type="GO" id="GO:0007165">
    <property type="term" value="P:signal transduction"/>
    <property type="evidence" value="ECO:0007669"/>
    <property type="project" value="TreeGrafter"/>
</dbReference>
<dbReference type="InterPro" id="IPR033942">
    <property type="entry name" value="IMPase"/>
</dbReference>
<dbReference type="AlphaFoldDB" id="A0A1I2JPB8"/>
<dbReference type="InterPro" id="IPR022337">
    <property type="entry name" value="Inositol_monophosphatase_SuhB"/>
</dbReference>
<proteinExistence type="inferred from homology"/>
<keyword evidence="5 8" id="KW-0378">Hydrolase</keyword>
<comment type="catalytic activity">
    <reaction evidence="1 8">
        <text>a myo-inositol phosphate + H2O = myo-inositol + phosphate</text>
        <dbReference type="Rhea" id="RHEA:24056"/>
        <dbReference type="ChEBI" id="CHEBI:15377"/>
        <dbReference type="ChEBI" id="CHEBI:17268"/>
        <dbReference type="ChEBI" id="CHEBI:43474"/>
        <dbReference type="ChEBI" id="CHEBI:84139"/>
        <dbReference type="EC" id="3.1.3.25"/>
    </reaction>
</comment>
<sequence length="265" mass="29451">MDLQVICQQVETIAKKAGQFIREERQKITTDDIELKGKASLVTYVDKNAERMIVEELKALLPEAGFITEEGTASATDEQLKWVVDPLDGTTNFIHGLFPHSVSIALVDGEEPIVGVVYEVGQDELFSAWKDGGAWLNGERIAVSKSATHEDALLATGFPYYNFEMLSDYLKLLEFFMIETRGMRRMGSAAVDLAYVACGRFDGFFEHALHAWDVAAGILLIKEAGGKVCDFKGENNFLFGKEIVASNANYFPDFFKKVNQFLGAH</sequence>
<dbReference type="Gene3D" id="3.30.540.10">
    <property type="entry name" value="Fructose-1,6-Bisphosphatase, subunit A, domain 1"/>
    <property type="match status" value="1"/>
</dbReference>
<comment type="cofactor">
    <cofactor evidence="2 7 8">
        <name>Mg(2+)</name>
        <dbReference type="ChEBI" id="CHEBI:18420"/>
    </cofactor>
</comment>
<evidence type="ECO:0000256" key="4">
    <source>
        <dbReference type="ARBA" id="ARBA00022723"/>
    </source>
</evidence>
<name>A0A1I2JPB8_9BACT</name>
<dbReference type="Gene3D" id="3.40.190.80">
    <property type="match status" value="1"/>
</dbReference>
<evidence type="ECO:0000256" key="3">
    <source>
        <dbReference type="ARBA" id="ARBA00009759"/>
    </source>
</evidence>
<dbReference type="PROSITE" id="PS00629">
    <property type="entry name" value="IMP_1"/>
    <property type="match status" value="1"/>
</dbReference>
<dbReference type="CDD" id="cd01639">
    <property type="entry name" value="IMPase"/>
    <property type="match status" value="1"/>
</dbReference>
<dbReference type="InterPro" id="IPR020583">
    <property type="entry name" value="Inositol_monoP_metal-BS"/>
</dbReference>
<dbReference type="PANTHER" id="PTHR20854:SF4">
    <property type="entry name" value="INOSITOL-1-MONOPHOSPHATASE-RELATED"/>
    <property type="match status" value="1"/>
</dbReference>
<keyword evidence="6 7" id="KW-0460">Magnesium</keyword>
<accession>A0A1I2JPB8</accession>
<feature type="binding site" evidence="7">
    <location>
        <position position="87"/>
    </location>
    <ligand>
        <name>Mg(2+)</name>
        <dbReference type="ChEBI" id="CHEBI:18420"/>
        <label>1</label>
        <note>catalytic</note>
    </ligand>
</feature>
<evidence type="ECO:0000256" key="6">
    <source>
        <dbReference type="ARBA" id="ARBA00022842"/>
    </source>
</evidence>
<dbReference type="GO" id="GO:0006020">
    <property type="term" value="P:inositol metabolic process"/>
    <property type="evidence" value="ECO:0007669"/>
    <property type="project" value="TreeGrafter"/>
</dbReference>
<dbReference type="InterPro" id="IPR000760">
    <property type="entry name" value="Inositol_monophosphatase-like"/>
</dbReference>
<evidence type="ECO:0000313" key="10">
    <source>
        <dbReference type="Proteomes" id="UP000198964"/>
    </source>
</evidence>
<evidence type="ECO:0000313" key="9">
    <source>
        <dbReference type="EMBL" id="SFF56069.1"/>
    </source>
</evidence>
<feature type="binding site" evidence="7">
    <location>
        <position position="88"/>
    </location>
    <ligand>
        <name>Mg(2+)</name>
        <dbReference type="ChEBI" id="CHEBI:18420"/>
        <label>1</label>
        <note>catalytic</note>
    </ligand>
</feature>
<dbReference type="EMBL" id="FONW01000009">
    <property type="protein sequence ID" value="SFF56069.1"/>
    <property type="molecule type" value="Genomic_DNA"/>
</dbReference>
<dbReference type="Pfam" id="PF00459">
    <property type="entry name" value="Inositol_P"/>
    <property type="match status" value="1"/>
</dbReference>
<reference evidence="9 10" key="1">
    <citation type="submission" date="2016-10" db="EMBL/GenBank/DDBJ databases">
        <authorList>
            <person name="de Groot N.N."/>
        </authorList>
    </citation>
    <scope>NUCLEOTIDE SEQUENCE [LARGE SCALE GENOMIC DNA]</scope>
    <source>
        <strain evidence="9 10">CGMCC 1.9156</strain>
    </source>
</reference>
<protein>
    <recommendedName>
        <fullName evidence="8">Inositol-1-monophosphatase</fullName>
        <ecNumber evidence="8">3.1.3.25</ecNumber>
    </recommendedName>
</protein>
<feature type="binding site" evidence="7">
    <location>
        <position position="85"/>
    </location>
    <ligand>
        <name>Mg(2+)</name>
        <dbReference type="ChEBI" id="CHEBI:18420"/>
        <label>1</label>
        <note>catalytic</note>
    </ligand>
</feature>
<dbReference type="PROSITE" id="PS00630">
    <property type="entry name" value="IMP_2"/>
    <property type="match status" value="1"/>
</dbReference>
<feature type="binding site" evidence="7">
    <location>
        <position position="213"/>
    </location>
    <ligand>
        <name>Mg(2+)</name>
        <dbReference type="ChEBI" id="CHEBI:18420"/>
        <label>1</label>
        <note>catalytic</note>
    </ligand>
</feature>
<dbReference type="PANTHER" id="PTHR20854">
    <property type="entry name" value="INOSITOL MONOPHOSPHATASE"/>
    <property type="match status" value="1"/>
</dbReference>
<dbReference type="GO" id="GO:0046872">
    <property type="term" value="F:metal ion binding"/>
    <property type="evidence" value="ECO:0007669"/>
    <property type="project" value="UniProtKB-KW"/>
</dbReference>
<evidence type="ECO:0000256" key="8">
    <source>
        <dbReference type="RuleBase" id="RU364068"/>
    </source>
</evidence>
<dbReference type="RefSeq" id="WP_093920774.1">
    <property type="nucleotide sequence ID" value="NZ_FONW01000009.1"/>
</dbReference>
<dbReference type="SUPFAM" id="SSF56655">
    <property type="entry name" value="Carbohydrate phosphatase"/>
    <property type="match status" value="1"/>
</dbReference>
<dbReference type="Proteomes" id="UP000198964">
    <property type="component" value="Unassembled WGS sequence"/>
</dbReference>